<dbReference type="InterPro" id="IPR050074">
    <property type="entry name" value="DHO_dehydrogenase"/>
</dbReference>
<proteinExistence type="inferred from homology"/>
<feature type="binding site" evidence="12">
    <location>
        <position position="85"/>
    </location>
    <ligand>
        <name>FMN</name>
        <dbReference type="ChEBI" id="CHEBI:58210"/>
    </ligand>
</feature>
<evidence type="ECO:0000256" key="11">
    <source>
        <dbReference type="ARBA" id="ARBA00048639"/>
    </source>
</evidence>
<feature type="binding site" evidence="12">
    <location>
        <position position="296"/>
    </location>
    <ligand>
        <name>FMN</name>
        <dbReference type="ChEBI" id="CHEBI:58210"/>
    </ligand>
</feature>
<dbReference type="InterPro" id="IPR012135">
    <property type="entry name" value="Dihydroorotate_DH_1_2"/>
</dbReference>
<feature type="binding site" evidence="12">
    <location>
        <position position="138"/>
    </location>
    <ligand>
        <name>FMN</name>
        <dbReference type="ChEBI" id="CHEBI:58210"/>
    </ligand>
</feature>
<evidence type="ECO:0000256" key="3">
    <source>
        <dbReference type="ARBA" id="ARBA00005161"/>
    </source>
</evidence>
<dbReference type="GO" id="GO:0005886">
    <property type="term" value="C:plasma membrane"/>
    <property type="evidence" value="ECO:0007669"/>
    <property type="project" value="UniProtKB-SubCell"/>
</dbReference>
<evidence type="ECO:0000256" key="8">
    <source>
        <dbReference type="ARBA" id="ARBA00022975"/>
    </source>
</evidence>
<evidence type="ECO:0000259" key="13">
    <source>
        <dbReference type="Pfam" id="PF01180"/>
    </source>
</evidence>
<comment type="similarity">
    <text evidence="4 12">Belongs to the dihydroorotate dehydrogenase family. Type 2 subfamily.</text>
</comment>
<dbReference type="InterPro" id="IPR005720">
    <property type="entry name" value="Dihydroorotate_DH_cat"/>
</dbReference>
<organism evidence="14 15">
    <name type="scientific">Psychrobacter immobilis</name>
    <dbReference type="NCBI Taxonomy" id="498"/>
    <lineage>
        <taxon>Bacteria</taxon>
        <taxon>Pseudomonadati</taxon>
        <taxon>Pseudomonadota</taxon>
        <taxon>Gammaproteobacteria</taxon>
        <taxon>Moraxellales</taxon>
        <taxon>Moraxellaceae</taxon>
        <taxon>Psychrobacter</taxon>
    </lineage>
</organism>
<comment type="caution">
    <text evidence="14">The sequence shown here is derived from an EMBL/GenBank/DDBJ whole genome shotgun (WGS) entry which is preliminary data.</text>
</comment>
<comment type="subcellular location">
    <subcellularLocation>
        <location evidence="12">Cell membrane</location>
        <topology evidence="12">Peripheral membrane protein</topology>
    </subcellularLocation>
    <subcellularLocation>
        <location evidence="2">Membrane</location>
    </subcellularLocation>
</comment>
<keyword evidence="8 12" id="KW-0665">Pyrimidine biosynthesis</keyword>
<dbReference type="SUPFAM" id="SSF51395">
    <property type="entry name" value="FMN-linked oxidoreductases"/>
    <property type="match status" value="1"/>
</dbReference>
<comment type="catalytic activity">
    <reaction evidence="11 12">
        <text>(S)-dihydroorotate + a quinone = orotate + a quinol</text>
        <dbReference type="Rhea" id="RHEA:30187"/>
        <dbReference type="ChEBI" id="CHEBI:24646"/>
        <dbReference type="ChEBI" id="CHEBI:30839"/>
        <dbReference type="ChEBI" id="CHEBI:30864"/>
        <dbReference type="ChEBI" id="CHEBI:132124"/>
        <dbReference type="EC" id="1.3.5.2"/>
    </reaction>
</comment>
<dbReference type="GO" id="GO:0006207">
    <property type="term" value="P:'de novo' pyrimidine nucleobase biosynthetic process"/>
    <property type="evidence" value="ECO:0007669"/>
    <property type="project" value="UniProtKB-UniRule"/>
</dbReference>
<gene>
    <name evidence="12" type="primary">pyrD</name>
    <name evidence="14" type="ORF">C8D84_108101</name>
</gene>
<feature type="binding site" evidence="12">
    <location>
        <position position="171"/>
    </location>
    <ligand>
        <name>FMN</name>
        <dbReference type="ChEBI" id="CHEBI:58210"/>
    </ligand>
</feature>
<dbReference type="Pfam" id="PF01180">
    <property type="entry name" value="DHO_dh"/>
    <property type="match status" value="1"/>
</dbReference>
<feature type="binding site" evidence="12">
    <location>
        <position position="65"/>
    </location>
    <ligand>
        <name>substrate</name>
    </ligand>
</feature>
<sequence length="346" mass="37771">MSYALLRPFLFKMDPEHAHEMTLSLLDKAHKARVLGLVYGQSMQPTDCMGLQFANPVGLAAGLDKNGDYIDALAELGFGFIEVGTVTPRPQIGNDKPRLFRIKQADAIINRMGFNNQGIDYLIENVKRCQYKGNIGINIGKNADTPVEQAADDYVYCLERAYPHASYITVNISSPNTKNLRDLQSGEALTQLLDTIKNRHSQLATEYGFYVPLVLKVAPDLEPLQVDYISQQLLDFEIDGLIATNTTLSRVGVEDLPDGEQAGGLSGRPVSHISTQILQQFSDQLDGKVALIGVGGIDSGAKAVKKIEAGADMVQLYTGLIYRGPGLVQSCIQAIGGYYDAMELEL</sequence>
<comment type="subunit">
    <text evidence="12">Monomer.</text>
</comment>
<keyword evidence="15" id="KW-1185">Reference proteome</keyword>
<feature type="binding site" evidence="12">
    <location>
        <begin position="317"/>
        <end position="318"/>
    </location>
    <ligand>
        <name>FMN</name>
        <dbReference type="ChEBI" id="CHEBI:58210"/>
    </ligand>
</feature>
<keyword evidence="9 12" id="KW-0560">Oxidoreductase</keyword>
<feature type="binding site" evidence="12">
    <location>
        <position position="267"/>
    </location>
    <ligand>
        <name>FMN</name>
        <dbReference type="ChEBI" id="CHEBI:58210"/>
    </ligand>
</feature>
<evidence type="ECO:0000256" key="1">
    <source>
        <dbReference type="ARBA" id="ARBA00003125"/>
    </source>
</evidence>
<keyword evidence="5 12" id="KW-1003">Cell membrane</keyword>
<dbReference type="GeneID" id="60255403"/>
<dbReference type="NCBIfam" id="NF003645">
    <property type="entry name" value="PRK05286.1-2"/>
    <property type="match status" value="1"/>
</dbReference>
<evidence type="ECO:0000256" key="12">
    <source>
        <dbReference type="HAMAP-Rule" id="MF_00225"/>
    </source>
</evidence>
<dbReference type="EMBL" id="QGGM01000008">
    <property type="protein sequence ID" value="PWK11460.1"/>
    <property type="molecule type" value="Genomic_DNA"/>
</dbReference>
<dbReference type="PANTHER" id="PTHR48109">
    <property type="entry name" value="DIHYDROOROTATE DEHYDROGENASE (QUINONE), MITOCHONDRIAL-RELATED"/>
    <property type="match status" value="1"/>
</dbReference>
<dbReference type="PROSITE" id="PS00911">
    <property type="entry name" value="DHODEHASE_1"/>
    <property type="match status" value="1"/>
</dbReference>
<accession>A0A2V1ZTU3</accession>
<dbReference type="NCBIfam" id="NF003646">
    <property type="entry name" value="PRK05286.1-4"/>
    <property type="match status" value="1"/>
</dbReference>
<dbReference type="GO" id="GO:0005737">
    <property type="term" value="C:cytoplasm"/>
    <property type="evidence" value="ECO:0007669"/>
    <property type="project" value="InterPro"/>
</dbReference>
<keyword evidence="6 12" id="KW-0285">Flavoprotein</keyword>
<dbReference type="NCBIfam" id="NF003652">
    <property type="entry name" value="PRK05286.2-5"/>
    <property type="match status" value="1"/>
</dbReference>
<feature type="binding site" evidence="12">
    <location>
        <position position="176"/>
    </location>
    <ligand>
        <name>substrate</name>
    </ligand>
</feature>
<evidence type="ECO:0000256" key="7">
    <source>
        <dbReference type="ARBA" id="ARBA00022643"/>
    </source>
</evidence>
<feature type="active site" description="Nucleophile" evidence="12">
    <location>
        <position position="174"/>
    </location>
</feature>
<dbReference type="PIRSF" id="PIRSF000164">
    <property type="entry name" value="DHO_oxidase"/>
    <property type="match status" value="1"/>
</dbReference>
<dbReference type="RefSeq" id="WP_109591395.1">
    <property type="nucleotide sequence ID" value="NZ_CAJGZY010000008.1"/>
</dbReference>
<dbReference type="Gene3D" id="3.20.20.70">
    <property type="entry name" value="Aldolase class I"/>
    <property type="match status" value="1"/>
</dbReference>
<keyword evidence="7 12" id="KW-0288">FMN</keyword>
<dbReference type="UniPathway" id="UPA00070">
    <property type="reaction ID" value="UER00946"/>
</dbReference>
<keyword evidence="10 12" id="KW-0472">Membrane</keyword>
<dbReference type="HAMAP" id="MF_00225">
    <property type="entry name" value="DHO_dh_type2"/>
    <property type="match status" value="1"/>
</dbReference>
<dbReference type="GO" id="GO:0044205">
    <property type="term" value="P:'de novo' UMP biosynthetic process"/>
    <property type="evidence" value="ECO:0007669"/>
    <property type="project" value="UniProtKB-UniRule"/>
</dbReference>
<evidence type="ECO:0000256" key="4">
    <source>
        <dbReference type="ARBA" id="ARBA00005359"/>
    </source>
</evidence>
<dbReference type="PROSITE" id="PS00912">
    <property type="entry name" value="DHODEHASE_2"/>
    <property type="match status" value="1"/>
</dbReference>
<evidence type="ECO:0000256" key="9">
    <source>
        <dbReference type="ARBA" id="ARBA00023002"/>
    </source>
</evidence>
<evidence type="ECO:0000256" key="2">
    <source>
        <dbReference type="ARBA" id="ARBA00004370"/>
    </source>
</evidence>
<dbReference type="InterPro" id="IPR001295">
    <property type="entry name" value="Dihydroorotate_DH_CS"/>
</dbReference>
<evidence type="ECO:0000256" key="6">
    <source>
        <dbReference type="ARBA" id="ARBA00022630"/>
    </source>
</evidence>
<feature type="binding site" evidence="12">
    <location>
        <begin position="61"/>
        <end position="65"/>
    </location>
    <ligand>
        <name>FMN</name>
        <dbReference type="ChEBI" id="CHEBI:58210"/>
    </ligand>
</feature>
<evidence type="ECO:0000313" key="15">
    <source>
        <dbReference type="Proteomes" id="UP000245655"/>
    </source>
</evidence>
<feature type="binding site" evidence="12">
    <location>
        <position position="244"/>
    </location>
    <ligand>
        <name>FMN</name>
        <dbReference type="ChEBI" id="CHEBI:58210"/>
    </ligand>
</feature>
<evidence type="ECO:0000313" key="14">
    <source>
        <dbReference type="EMBL" id="PWK11460.1"/>
    </source>
</evidence>
<name>A0A2V1ZTU3_PSYIM</name>
<dbReference type="InterPro" id="IPR005719">
    <property type="entry name" value="Dihydroorotate_DH_2"/>
</dbReference>
<dbReference type="AlphaFoldDB" id="A0A2V1ZTU3"/>
<comment type="pathway">
    <text evidence="3 12">Pyrimidine metabolism; UMP biosynthesis via de novo pathway; orotate from (S)-dihydroorotate (quinone route): step 1/1.</text>
</comment>
<evidence type="ECO:0000256" key="5">
    <source>
        <dbReference type="ARBA" id="ARBA00022475"/>
    </source>
</evidence>
<dbReference type="Proteomes" id="UP000245655">
    <property type="component" value="Unassembled WGS sequence"/>
</dbReference>
<dbReference type="InterPro" id="IPR013785">
    <property type="entry name" value="Aldolase_TIM"/>
</dbReference>
<dbReference type="EC" id="1.3.5.2" evidence="12"/>
<dbReference type="NCBIfam" id="TIGR01036">
    <property type="entry name" value="pyrD_sub2"/>
    <property type="match status" value="1"/>
</dbReference>
<feature type="binding site" evidence="12">
    <location>
        <position position="171"/>
    </location>
    <ligand>
        <name>substrate</name>
    </ligand>
</feature>
<feature type="binding site" evidence="12">
    <location>
        <begin position="245"/>
        <end position="246"/>
    </location>
    <ligand>
        <name>substrate</name>
    </ligand>
</feature>
<feature type="domain" description="Dihydroorotate dehydrogenase catalytic" evidence="13">
    <location>
        <begin position="46"/>
        <end position="335"/>
    </location>
</feature>
<dbReference type="NCBIfam" id="NF003644">
    <property type="entry name" value="PRK05286.1-1"/>
    <property type="match status" value="1"/>
</dbReference>
<feature type="binding site" evidence="12">
    <location>
        <begin position="110"/>
        <end position="114"/>
    </location>
    <ligand>
        <name>substrate</name>
    </ligand>
</feature>
<dbReference type="GO" id="GO:0106430">
    <property type="term" value="F:dihydroorotate dehydrogenase (quinone) activity"/>
    <property type="evidence" value="ECO:0007669"/>
    <property type="project" value="UniProtKB-EC"/>
</dbReference>
<comment type="function">
    <text evidence="1 12">Catalyzes the conversion of dihydroorotate to orotate with quinone as electron acceptor.</text>
</comment>
<comment type="cofactor">
    <cofactor evidence="12">
        <name>FMN</name>
        <dbReference type="ChEBI" id="CHEBI:58210"/>
    </cofactor>
    <text evidence="12">Binds 1 FMN per subunit.</text>
</comment>
<dbReference type="PANTHER" id="PTHR48109:SF4">
    <property type="entry name" value="DIHYDROOROTATE DEHYDROGENASE (QUINONE), MITOCHONDRIAL"/>
    <property type="match status" value="1"/>
</dbReference>
<feature type="binding site" evidence="12">
    <location>
        <position position="216"/>
    </location>
    <ligand>
        <name>FMN</name>
        <dbReference type="ChEBI" id="CHEBI:58210"/>
    </ligand>
</feature>
<dbReference type="CDD" id="cd04738">
    <property type="entry name" value="DHOD_2_like"/>
    <property type="match status" value="1"/>
</dbReference>
<reference evidence="14 15" key="1">
    <citation type="submission" date="2018-05" db="EMBL/GenBank/DDBJ databases">
        <title>Genomic Encyclopedia of Type Strains, Phase IV (KMG-IV): sequencing the most valuable type-strain genomes for metagenomic binning, comparative biology and taxonomic classification.</title>
        <authorList>
            <person name="Goeker M."/>
        </authorList>
    </citation>
    <scope>NUCLEOTIDE SEQUENCE [LARGE SCALE GENOMIC DNA]</scope>
    <source>
        <strain evidence="14 15">DSM 7229</strain>
    </source>
</reference>
<evidence type="ECO:0000256" key="10">
    <source>
        <dbReference type="ARBA" id="ARBA00023136"/>
    </source>
</evidence>
<protein>
    <recommendedName>
        <fullName evidence="12">Dihydroorotate dehydrogenase (quinone)</fullName>
        <ecNumber evidence="12">1.3.5.2</ecNumber>
    </recommendedName>
    <alternativeName>
        <fullName evidence="12">DHOdehase</fullName>
        <shortName evidence="12">DHOD</shortName>
        <shortName evidence="12">DHODase</shortName>
    </alternativeName>
    <alternativeName>
        <fullName evidence="12">Dihydroorotate oxidase</fullName>
    </alternativeName>
</protein>